<protein>
    <submittedName>
        <fullName evidence="2">Uncharacterized protein</fullName>
    </submittedName>
</protein>
<feature type="compositionally biased region" description="Pro residues" evidence="1">
    <location>
        <begin position="190"/>
        <end position="199"/>
    </location>
</feature>
<feature type="compositionally biased region" description="Pro residues" evidence="1">
    <location>
        <begin position="896"/>
        <end position="908"/>
    </location>
</feature>
<feature type="region of interest" description="Disordered" evidence="1">
    <location>
        <begin position="317"/>
        <end position="358"/>
    </location>
</feature>
<feature type="compositionally biased region" description="Basic and acidic residues" evidence="1">
    <location>
        <begin position="946"/>
        <end position="968"/>
    </location>
</feature>
<dbReference type="EMBL" id="JADWDJ010000012">
    <property type="protein sequence ID" value="KAG5272145.1"/>
    <property type="molecule type" value="Genomic_DNA"/>
</dbReference>
<dbReference type="Proteomes" id="UP000823561">
    <property type="component" value="Chromosome 12"/>
</dbReference>
<feature type="region of interest" description="Disordered" evidence="1">
    <location>
        <begin position="454"/>
        <end position="473"/>
    </location>
</feature>
<feature type="compositionally biased region" description="Polar residues" evidence="1">
    <location>
        <begin position="691"/>
        <end position="712"/>
    </location>
</feature>
<evidence type="ECO:0000256" key="1">
    <source>
        <dbReference type="SAM" id="MobiDB-lite"/>
    </source>
</evidence>
<evidence type="ECO:0000313" key="2">
    <source>
        <dbReference type="EMBL" id="KAG5272145.1"/>
    </source>
</evidence>
<sequence>MQPPPRKTPPNAVGGPPPTSGPNAFRRNRPHKHGAAAAAAAAAAASASMATAPPTQPMTDPFAFGRQAMPPMASNTPPPSSNHLPMQPPNAAAFTQNSLLLQSAPPSASGVSVFTPQPPPTEQAYFNSREPPAYVSHNSPPDPPQAASPPMQSGPFQPQASQPSPWMYDHGSRPPSVQNYFQPTSDHSQPFPPPPPGPSPHMHQQNMGLPGHFLPQHQNSASFEAQGYLSQPLPQAEAVPYSQPSDTGTLGMFFRSNDVENIETPSGDAQVNGVSHLPHAPEPVQLGAAAGATAGAQFDTVENLECVPNLEVLPNEPLPHPYETGPNLETPDQVPRPARSASVSSCHSNVSHHSGRHQSGVMGTFIQQESARPLDPGASPSAGYFEQIDSAPSGEACAFPTPSPPKPVGVFQSSANSSFEPVRSHSTHPVAQMQPVADRARVVMERSDSITTAVAPTDTLPGNLEQPPDDQETQFLPGSVAVVAGDRGQPGLNRPAPRRLCDSPATTLWAPNNSANLSGNILLAPAAPPLAVSLVTAAPAEVIQPPEDGPLDLQHANRQPAQPPPPPPSENLENPPDHGLLSPAPQASLGYASLLVSTPPAEALNQSVLIAPPSSNYSVIPPAQGLAYAYPNSLAEMPLPTRPPSLANPQSPLAANQPPIFPQGSRNFPPNQSPLNLALETKEAAKPLPLVNNNQSLRGDSQSTPPVNSQALPSSSAANQNQPSNYALLDFSMHQSLSSNQAPTPPQPQLPNPAAQVGNAPGSGFYLQVTKDAQQGTQGEGDGFAITERGAHPPCVPMGVAQPAPTLPAAAAQQPPLPRTTSAAAIATAMPSAVPAGVPAAVPTPTPEPPPAMPPPAMPPPAMPPPAAPPGGPAPLPPPYGDPARPPSVAGGVPSYGPPHPQAQPMPGPGGYYGAGYPEYYDGRGQYPVPAYPMHDPRAQPYQQDDPYRRADPRYGRYEAERQPERPSSRSSQYSERSHSSRQGYEEYQAPPPRNAQDEYYAEYYKKQQYDYERSRWYDPNAAYDPRYRGYYDQASYNWYNYNPEAYRRGENYNYNYGQQYLNSSKREGYDDPWRYYPGYDTSFEEDYRRQRDPYGDEFDRAERWQ</sequence>
<comment type="caution">
    <text evidence="2">The sequence shown here is derived from an EMBL/GenBank/DDBJ whole genome shotgun (WGS) entry which is preliminary data.</text>
</comment>
<name>A0AAV6GB21_9TELE</name>
<gene>
    <name evidence="2" type="ORF">AALO_G00162150</name>
</gene>
<feature type="compositionally biased region" description="Low complexity" evidence="1">
    <location>
        <begin position="713"/>
        <end position="722"/>
    </location>
</feature>
<feature type="compositionally biased region" description="Pro residues" evidence="1">
    <location>
        <begin position="842"/>
        <end position="886"/>
    </location>
</feature>
<feature type="region of interest" description="Disordered" evidence="1">
    <location>
        <begin position="639"/>
        <end position="674"/>
    </location>
</feature>
<dbReference type="AlphaFoldDB" id="A0AAV6GB21"/>
<proteinExistence type="predicted"/>
<feature type="compositionally biased region" description="Low complexity" evidence="1">
    <location>
        <begin position="340"/>
        <end position="352"/>
    </location>
</feature>
<keyword evidence="3" id="KW-1185">Reference proteome</keyword>
<organism evidence="2 3">
    <name type="scientific">Alosa alosa</name>
    <name type="common">allis shad</name>
    <dbReference type="NCBI Taxonomy" id="278164"/>
    <lineage>
        <taxon>Eukaryota</taxon>
        <taxon>Metazoa</taxon>
        <taxon>Chordata</taxon>
        <taxon>Craniata</taxon>
        <taxon>Vertebrata</taxon>
        <taxon>Euteleostomi</taxon>
        <taxon>Actinopterygii</taxon>
        <taxon>Neopterygii</taxon>
        <taxon>Teleostei</taxon>
        <taxon>Clupei</taxon>
        <taxon>Clupeiformes</taxon>
        <taxon>Clupeoidei</taxon>
        <taxon>Clupeidae</taxon>
        <taxon>Alosa</taxon>
    </lineage>
</organism>
<evidence type="ECO:0000313" key="3">
    <source>
        <dbReference type="Proteomes" id="UP000823561"/>
    </source>
</evidence>
<feature type="region of interest" description="Disordered" evidence="1">
    <location>
        <begin position="838"/>
        <end position="1002"/>
    </location>
</feature>
<feature type="region of interest" description="Disordered" evidence="1">
    <location>
        <begin position="691"/>
        <end position="722"/>
    </location>
</feature>
<feature type="compositionally biased region" description="Polar residues" evidence="1">
    <location>
        <begin position="664"/>
        <end position="674"/>
    </location>
</feature>
<feature type="region of interest" description="Disordered" evidence="1">
    <location>
        <begin position="737"/>
        <end position="764"/>
    </location>
</feature>
<feature type="compositionally biased region" description="Low complexity" evidence="1">
    <location>
        <begin position="35"/>
        <end position="52"/>
    </location>
</feature>
<feature type="region of interest" description="Disordered" evidence="1">
    <location>
        <begin position="543"/>
        <end position="585"/>
    </location>
</feature>
<reference evidence="2" key="1">
    <citation type="submission" date="2020-10" db="EMBL/GenBank/DDBJ databases">
        <title>Chromosome-scale genome assembly of the Allis shad, Alosa alosa.</title>
        <authorList>
            <person name="Margot Z."/>
            <person name="Christophe K."/>
            <person name="Cabau C."/>
            <person name="Louis A."/>
            <person name="Berthelot C."/>
            <person name="Parey E."/>
            <person name="Roest Crollius H."/>
            <person name="Montfort J."/>
            <person name="Robinson-Rechavi M."/>
            <person name="Bucao C."/>
            <person name="Bouchez O."/>
            <person name="Gislard M."/>
            <person name="Lluch J."/>
            <person name="Milhes M."/>
            <person name="Lampietro C."/>
            <person name="Lopez Roques C."/>
            <person name="Donnadieu C."/>
            <person name="Braasch I."/>
            <person name="Desvignes T."/>
            <person name="Postlethwait J."/>
            <person name="Bobe J."/>
            <person name="Guiguen Y."/>
        </authorList>
    </citation>
    <scope>NUCLEOTIDE SEQUENCE</scope>
    <source>
        <strain evidence="2">M-15738</strain>
        <tissue evidence="2">Blood</tissue>
    </source>
</reference>
<feature type="compositionally biased region" description="Low complexity" evidence="1">
    <location>
        <begin position="98"/>
        <end position="109"/>
    </location>
</feature>
<accession>A0AAV6GB21</accession>
<feature type="region of interest" description="Disordered" evidence="1">
    <location>
        <begin position="1"/>
        <end position="217"/>
    </location>
</feature>